<protein>
    <recommendedName>
        <fullName evidence="2">CAAX prenyl protease 2/Lysostaphin resistance protein A-like domain-containing protein</fullName>
    </recommendedName>
</protein>
<dbReference type="GeneID" id="303116066"/>
<evidence type="ECO:0000256" key="1">
    <source>
        <dbReference type="SAM" id="Phobius"/>
    </source>
</evidence>
<feature type="transmembrane region" description="Helical" evidence="1">
    <location>
        <begin position="140"/>
        <end position="159"/>
    </location>
</feature>
<keyword evidence="1" id="KW-1133">Transmembrane helix</keyword>
<reference evidence="3 4" key="1">
    <citation type="submission" date="2017-04" db="EMBL/GenBank/DDBJ databases">
        <authorList>
            <person name="Varghese N."/>
            <person name="Submissions S."/>
        </authorList>
    </citation>
    <scope>NUCLEOTIDE SEQUENCE [LARGE SCALE GENOMIC DNA]</scope>
    <source>
        <strain evidence="3 4">J12</strain>
    </source>
</reference>
<feature type="transmembrane region" description="Helical" evidence="1">
    <location>
        <begin position="65"/>
        <end position="88"/>
    </location>
</feature>
<proteinExistence type="predicted"/>
<feature type="transmembrane region" description="Helical" evidence="1">
    <location>
        <begin position="171"/>
        <end position="188"/>
    </location>
</feature>
<feature type="transmembrane region" description="Helical" evidence="1">
    <location>
        <begin position="24"/>
        <end position="45"/>
    </location>
</feature>
<evidence type="ECO:0000313" key="3">
    <source>
        <dbReference type="EMBL" id="SMF55895.1"/>
    </source>
</evidence>
<organism evidence="3 4">
    <name type="scientific">Paenibacillus barengoltzii J12</name>
    <dbReference type="NCBI Taxonomy" id="935846"/>
    <lineage>
        <taxon>Bacteria</taxon>
        <taxon>Bacillati</taxon>
        <taxon>Bacillota</taxon>
        <taxon>Bacilli</taxon>
        <taxon>Bacillales</taxon>
        <taxon>Paenibacillaceae</taxon>
        <taxon>Paenibacillus</taxon>
    </lineage>
</organism>
<keyword evidence="1" id="KW-0472">Membrane</keyword>
<gene>
    <name evidence="3" type="ORF">SAMN02744124_03698</name>
</gene>
<feature type="transmembrane region" description="Helical" evidence="1">
    <location>
        <begin position="100"/>
        <end position="120"/>
    </location>
</feature>
<accession>A0ABY1M1Q5</accession>
<keyword evidence="4" id="KW-1185">Reference proteome</keyword>
<evidence type="ECO:0000259" key="2">
    <source>
        <dbReference type="Pfam" id="PF02517"/>
    </source>
</evidence>
<feature type="domain" description="CAAX prenyl protease 2/Lysostaphin resistance protein A-like" evidence="2">
    <location>
        <begin position="135"/>
        <end position="241"/>
    </location>
</feature>
<sequence length="243" mass="28136">MEVKKRLNLFSYEDTINVNKKDGIILILYYVYLMTCTYLFGVMMFSTNLLYETSKYINNISLLRIILSVPMFVFQLLPIMLILLFRGHSLSTIGITKFKILKSIIIGLIAAVPLNALPIFGYLKGNYTIQLSLGNALLQLIYYIVIIGFAEEVIFRGYLQTRIFTLISNKYLAIFTGSFMFAILHIPFHMVRSEMSLYEFITHDWFDLLLKGLMHLIFVFIYSRTKNIIAPSIAHGLIDFFNN</sequence>
<feature type="transmembrane region" description="Helical" evidence="1">
    <location>
        <begin position="208"/>
        <end position="225"/>
    </location>
</feature>
<evidence type="ECO:0000313" key="4">
    <source>
        <dbReference type="Proteomes" id="UP000192939"/>
    </source>
</evidence>
<dbReference type="Pfam" id="PF02517">
    <property type="entry name" value="Rce1-like"/>
    <property type="match status" value="1"/>
</dbReference>
<name>A0ABY1M1Q5_9BACL</name>
<comment type="caution">
    <text evidence="3">The sequence shown here is derived from an EMBL/GenBank/DDBJ whole genome shotgun (WGS) entry which is preliminary data.</text>
</comment>
<dbReference type="RefSeq" id="WP_016314432.1">
    <property type="nucleotide sequence ID" value="NZ_FXAE01000050.1"/>
</dbReference>
<dbReference type="InterPro" id="IPR003675">
    <property type="entry name" value="Rce1/LyrA-like_dom"/>
</dbReference>
<dbReference type="EMBL" id="FXAE01000050">
    <property type="protein sequence ID" value="SMF55895.1"/>
    <property type="molecule type" value="Genomic_DNA"/>
</dbReference>
<dbReference type="Proteomes" id="UP000192939">
    <property type="component" value="Unassembled WGS sequence"/>
</dbReference>
<keyword evidence="1" id="KW-0812">Transmembrane</keyword>